<evidence type="ECO:0000313" key="2">
    <source>
        <dbReference type="Proteomes" id="UP001235939"/>
    </source>
</evidence>
<accession>A0ABY6LT88</accession>
<dbReference type="Proteomes" id="UP001235939">
    <property type="component" value="Chromosome 22"/>
</dbReference>
<gene>
    <name evidence="1" type="ORF">LAZ67_22000676</name>
</gene>
<protein>
    <submittedName>
        <fullName evidence="1">Uncharacterized protein</fullName>
    </submittedName>
</protein>
<name>A0ABY6LT88_9ARAC</name>
<keyword evidence="2" id="KW-1185">Reference proteome</keyword>
<reference evidence="1 2" key="1">
    <citation type="submission" date="2022-03" db="EMBL/GenBank/DDBJ databases">
        <title>A chromosomal length assembly of Cordylochernes scorpioides.</title>
        <authorList>
            <person name="Zeh D."/>
            <person name="Zeh J."/>
        </authorList>
    </citation>
    <scope>NUCLEOTIDE SEQUENCE [LARGE SCALE GENOMIC DNA]</scope>
    <source>
        <strain evidence="1">IN4F17</strain>
        <tissue evidence="1">Whole Body</tissue>
    </source>
</reference>
<proteinExistence type="predicted"/>
<dbReference type="EMBL" id="CP092884">
    <property type="protein sequence ID" value="UYV82725.1"/>
    <property type="molecule type" value="Genomic_DNA"/>
</dbReference>
<organism evidence="1 2">
    <name type="scientific">Cordylochernes scorpioides</name>
    <dbReference type="NCBI Taxonomy" id="51811"/>
    <lineage>
        <taxon>Eukaryota</taxon>
        <taxon>Metazoa</taxon>
        <taxon>Ecdysozoa</taxon>
        <taxon>Arthropoda</taxon>
        <taxon>Chelicerata</taxon>
        <taxon>Arachnida</taxon>
        <taxon>Pseudoscorpiones</taxon>
        <taxon>Cheliferoidea</taxon>
        <taxon>Chernetidae</taxon>
        <taxon>Cordylochernes</taxon>
    </lineage>
</organism>
<evidence type="ECO:0000313" key="1">
    <source>
        <dbReference type="EMBL" id="UYV82725.1"/>
    </source>
</evidence>
<sequence length="125" mass="14511">MVAHLTKILQLLTSSSNGSLNKKRVNKLVVFNRLPNVAAIDSADFESTDDLIRRIVREMVHRALNPEPPYIFIQLSKYKKLMIHRLFRTSSNCLMDTLSHIKIQPIRDTNFLQLNKVKIRVLIIM</sequence>